<evidence type="ECO:0000259" key="1">
    <source>
        <dbReference type="Pfam" id="PF00535"/>
    </source>
</evidence>
<comment type="caution">
    <text evidence="2">The sequence shown here is derived from an EMBL/GenBank/DDBJ whole genome shotgun (WGS) entry which is preliminary data.</text>
</comment>
<dbReference type="SUPFAM" id="SSF53448">
    <property type="entry name" value="Nucleotide-diphospho-sugar transferases"/>
    <property type="match status" value="1"/>
</dbReference>
<dbReference type="Proteomes" id="UP001355206">
    <property type="component" value="Unassembled WGS sequence"/>
</dbReference>
<dbReference type="InterPro" id="IPR001173">
    <property type="entry name" value="Glyco_trans_2-like"/>
</dbReference>
<dbReference type="Gene3D" id="3.90.550.10">
    <property type="entry name" value="Spore Coat Polysaccharide Biosynthesis Protein SpsA, Chain A"/>
    <property type="match status" value="1"/>
</dbReference>
<keyword evidence="2" id="KW-0808">Transferase</keyword>
<dbReference type="GO" id="GO:0016740">
    <property type="term" value="F:transferase activity"/>
    <property type="evidence" value="ECO:0007669"/>
    <property type="project" value="UniProtKB-KW"/>
</dbReference>
<dbReference type="PANTHER" id="PTHR22916">
    <property type="entry name" value="GLYCOSYLTRANSFERASE"/>
    <property type="match status" value="1"/>
</dbReference>
<sequence>MRYEHGISVVIATHNGSAFIREQLHSLVAQTVRPVEIIVSDDESTDNTLEIVREFVSLSNIPIIIFRNSPALGFRDNFLRGALRARGHFVAFCDQDDIWDPRKIELCSRHIDDRAVSMIAHTAVSVDAGNRALRLFSQGIQRDGVKPPLSYDPWLTFFGFSIVFRRDLLDLWDIEDRFTDFIVPSAMIAHDRWVTFLAQVVGQVVEIDVPLVRYRQHGNNLFGDGTRARHPRPRTAAGGSDPYRDATAAMIRIVTRLPDATAGAFPLFDRARAVGFLQRALHQLDEREAVYRSASRLDALKRLWALVTSGTYRAVHDGNIRWRSIAKDLKFTLVRR</sequence>
<name>A0ABU7TRE3_9HYPH</name>
<keyword evidence="3" id="KW-1185">Reference proteome</keyword>
<evidence type="ECO:0000313" key="2">
    <source>
        <dbReference type="EMBL" id="MEE7491912.1"/>
    </source>
</evidence>
<reference evidence="2 3" key="1">
    <citation type="journal article" date="2012" name="Genet. Mol. Biol.">
        <title>Analysis of 16S rRNA and mxaF genes revealing insights into Methylobacterium niche-specific plant association.</title>
        <authorList>
            <person name="Dourado M.N."/>
            <person name="Andreote F.D."/>
            <person name="Dini-Andreote F."/>
            <person name="Conti R."/>
            <person name="Araujo J.M."/>
            <person name="Araujo W.L."/>
        </authorList>
    </citation>
    <scope>NUCLEOTIDE SEQUENCE [LARGE SCALE GENOMIC DNA]</scope>
    <source>
        <strain evidence="2 3">TC3-10</strain>
    </source>
</reference>
<organism evidence="2 3">
    <name type="scientific">Methylobacterium oryzae</name>
    <dbReference type="NCBI Taxonomy" id="334852"/>
    <lineage>
        <taxon>Bacteria</taxon>
        <taxon>Pseudomonadati</taxon>
        <taxon>Pseudomonadota</taxon>
        <taxon>Alphaproteobacteria</taxon>
        <taxon>Hyphomicrobiales</taxon>
        <taxon>Methylobacteriaceae</taxon>
        <taxon>Methylobacterium</taxon>
    </lineage>
</organism>
<accession>A0ABU7TRE3</accession>
<feature type="domain" description="Glycosyltransferase 2-like" evidence="1">
    <location>
        <begin position="8"/>
        <end position="167"/>
    </location>
</feature>
<proteinExistence type="predicted"/>
<gene>
    <name evidence="2" type="ORF">MOTC310_16105</name>
</gene>
<dbReference type="InterPro" id="IPR029044">
    <property type="entry name" value="Nucleotide-diphossugar_trans"/>
</dbReference>
<evidence type="ECO:0000313" key="3">
    <source>
        <dbReference type="Proteomes" id="UP001355206"/>
    </source>
</evidence>
<dbReference type="EMBL" id="MLCA01000008">
    <property type="protein sequence ID" value="MEE7491912.1"/>
    <property type="molecule type" value="Genomic_DNA"/>
</dbReference>
<dbReference type="RefSeq" id="WP_331302510.1">
    <property type="nucleotide sequence ID" value="NZ_MLBR01000004.1"/>
</dbReference>
<dbReference type="PANTHER" id="PTHR22916:SF3">
    <property type="entry name" value="UDP-GLCNAC:BETAGAL BETA-1,3-N-ACETYLGLUCOSAMINYLTRANSFERASE-LIKE PROTEIN 1"/>
    <property type="match status" value="1"/>
</dbReference>
<dbReference type="Pfam" id="PF00535">
    <property type="entry name" value="Glycos_transf_2"/>
    <property type="match status" value="1"/>
</dbReference>
<protein>
    <submittedName>
        <fullName evidence="2">Family 2 glycosyl transferase</fullName>
    </submittedName>
</protein>